<protein>
    <submittedName>
        <fullName evidence="2">Helix-turn-helix domain-containing protein</fullName>
    </submittedName>
</protein>
<gene>
    <name evidence="2" type="ORF">I3X05_18395</name>
</gene>
<dbReference type="InterPro" id="IPR013783">
    <property type="entry name" value="Ig-like_fold"/>
</dbReference>
<dbReference type="PROSITE" id="PS50943">
    <property type="entry name" value="HTH_CROC1"/>
    <property type="match status" value="1"/>
</dbReference>
<dbReference type="Gene3D" id="2.60.40.10">
    <property type="entry name" value="Immunoglobulins"/>
    <property type="match status" value="1"/>
</dbReference>
<accession>A0AAJ4LWM4</accession>
<sequence length="201" mass="22301">MEQSHFNAFLCMLIDESGLSKTELANRAGISRSSLYNFISGDVGECKLSTLVAISAALRVHPLEVIQPYLRLAKSPGNRELGTEFVEDVTYPDYSIVMPNQRFTKIWSVFNSGATAWQDLYLSCQDEPMVQGDHTVGLQPVESIVPIPYTPANQRVEIAVELIAPSLPCTVMSEWKTIDAHGNLVFPNKSPLYCLVKVCTF</sequence>
<evidence type="ECO:0000313" key="2">
    <source>
        <dbReference type="EMBL" id="QPL56076.1"/>
    </source>
</evidence>
<dbReference type="PANTHER" id="PTHR20930:SF0">
    <property type="entry name" value="PROTEIN ILRUN"/>
    <property type="match status" value="1"/>
</dbReference>
<evidence type="ECO:0000313" key="3">
    <source>
        <dbReference type="Proteomes" id="UP000594435"/>
    </source>
</evidence>
<dbReference type="RefSeq" id="WP_082069794.1">
    <property type="nucleotide sequence ID" value="NZ_CAWPVW010000068.1"/>
</dbReference>
<dbReference type="Pfam" id="PF16158">
    <property type="entry name" value="N_BRCA1_IG"/>
    <property type="match status" value="1"/>
</dbReference>
<dbReference type="SUPFAM" id="SSF47413">
    <property type="entry name" value="lambda repressor-like DNA-binding domains"/>
    <property type="match status" value="1"/>
</dbReference>
<dbReference type="InterPro" id="IPR010982">
    <property type="entry name" value="Lambda_DNA-bd_dom_sf"/>
</dbReference>
<organism evidence="2 3">
    <name type="scientific">Vibrio navarrensis</name>
    <dbReference type="NCBI Taxonomy" id="29495"/>
    <lineage>
        <taxon>Bacteria</taxon>
        <taxon>Pseudomonadati</taxon>
        <taxon>Pseudomonadota</taxon>
        <taxon>Gammaproteobacteria</taxon>
        <taxon>Vibrionales</taxon>
        <taxon>Vibrionaceae</taxon>
        <taxon>Vibrio</taxon>
    </lineage>
</organism>
<reference evidence="2 3" key="1">
    <citation type="submission" date="2020-11" db="EMBL/GenBank/DDBJ databases">
        <title>Complete and Circularized Genome Assembly of a human isolate of Vibrio navarrensis biotype pommerensis with MiSeq and MinION Sequence Data.</title>
        <authorList>
            <person name="Schwartz K."/>
            <person name="Borowiak M."/>
            <person name="Deneke C."/>
            <person name="Balau V."/>
            <person name="Metelmann C."/>
            <person name="Strauch E."/>
        </authorList>
    </citation>
    <scope>NUCLEOTIDE SEQUENCE [LARGE SCALE GENOMIC DNA]</scope>
    <source>
        <strain evidence="2 3">20-VB00237</strain>
    </source>
</reference>
<name>A0AAJ4LWM4_9VIBR</name>
<dbReference type="Pfam" id="PF13443">
    <property type="entry name" value="HTH_26"/>
    <property type="match status" value="1"/>
</dbReference>
<dbReference type="InterPro" id="IPR001387">
    <property type="entry name" value="Cro/C1-type_HTH"/>
</dbReference>
<evidence type="ECO:0000259" key="1">
    <source>
        <dbReference type="PROSITE" id="PS50943"/>
    </source>
</evidence>
<dbReference type="PANTHER" id="PTHR20930">
    <property type="entry name" value="OVARIAN CARCINOMA ANTIGEN CA125-RELATED"/>
    <property type="match status" value="1"/>
</dbReference>
<dbReference type="EMBL" id="CP065218">
    <property type="protein sequence ID" value="QPL56076.1"/>
    <property type="molecule type" value="Genomic_DNA"/>
</dbReference>
<dbReference type="SMART" id="SM00530">
    <property type="entry name" value="HTH_XRE"/>
    <property type="match status" value="1"/>
</dbReference>
<proteinExistence type="predicted"/>
<dbReference type="AlphaFoldDB" id="A0AAJ4LWM4"/>
<dbReference type="InterPro" id="IPR032350">
    <property type="entry name" value="Nbr1_FW"/>
</dbReference>
<dbReference type="CDD" id="cd14947">
    <property type="entry name" value="NBR1_like"/>
    <property type="match status" value="1"/>
</dbReference>
<dbReference type="GO" id="GO:0003677">
    <property type="term" value="F:DNA binding"/>
    <property type="evidence" value="ECO:0007669"/>
    <property type="project" value="InterPro"/>
</dbReference>
<feature type="domain" description="HTH cro/C1-type" evidence="1">
    <location>
        <begin position="18"/>
        <end position="65"/>
    </location>
</feature>
<dbReference type="Gene3D" id="1.10.260.40">
    <property type="entry name" value="lambda repressor-like DNA-binding domains"/>
    <property type="match status" value="1"/>
</dbReference>
<dbReference type="CDD" id="cd00093">
    <property type="entry name" value="HTH_XRE"/>
    <property type="match status" value="1"/>
</dbReference>
<dbReference type="Proteomes" id="UP000594435">
    <property type="component" value="Chromosome 2"/>
</dbReference>